<reference evidence="4" key="1">
    <citation type="submission" date="2017-08" db="EMBL/GenBank/DDBJ databases">
        <authorList>
            <person name="Polle J.E."/>
            <person name="Barry K."/>
            <person name="Cushman J."/>
            <person name="Schmutz J."/>
            <person name="Tran D."/>
            <person name="Hathwaick L.T."/>
            <person name="Yim W.C."/>
            <person name="Jenkins J."/>
            <person name="Mckie-Krisberg Z.M."/>
            <person name="Prochnik S."/>
            <person name="Lindquist E."/>
            <person name="Dockter R.B."/>
            <person name="Adam C."/>
            <person name="Molina H."/>
            <person name="Bunkerborg J."/>
            <person name="Jin E."/>
            <person name="Buchheim M."/>
            <person name="Magnuson J."/>
        </authorList>
    </citation>
    <scope>NUCLEOTIDE SEQUENCE</scope>
    <source>
        <strain evidence="4">CCAP 19/18</strain>
    </source>
</reference>
<dbReference type="InterPro" id="IPR009057">
    <property type="entry name" value="Homeodomain-like_sf"/>
</dbReference>
<comment type="caution">
    <text evidence="4">The sequence shown here is derived from an EMBL/GenBank/DDBJ whole genome shotgun (WGS) entry which is preliminary data.</text>
</comment>
<dbReference type="PROSITE" id="PS51294">
    <property type="entry name" value="HTH_MYB"/>
    <property type="match status" value="1"/>
</dbReference>
<feature type="region of interest" description="Disordered" evidence="1">
    <location>
        <begin position="532"/>
        <end position="553"/>
    </location>
</feature>
<feature type="region of interest" description="Disordered" evidence="1">
    <location>
        <begin position="700"/>
        <end position="725"/>
    </location>
</feature>
<dbReference type="Gene3D" id="1.10.10.60">
    <property type="entry name" value="Homeodomain-like"/>
    <property type="match status" value="2"/>
</dbReference>
<feature type="compositionally biased region" description="Low complexity" evidence="1">
    <location>
        <begin position="833"/>
        <end position="844"/>
    </location>
</feature>
<proteinExistence type="predicted"/>
<name>A0ABQ7GPG8_DUNSA</name>
<dbReference type="InterPro" id="IPR001005">
    <property type="entry name" value="SANT/Myb"/>
</dbReference>
<sequence length="1045" mass="110948">MESPSPSFAKGQWRIEEDETLCSVVSRLGLDAPWATIAVIYNQETQSGAARTGKQCRERYMHHLHPDVRHDPWTQAEDLLIVKGHKEHGNKWKEIARLLPGRTESAIKNHWNSTLRQKTHPHRLSVLKQYINGLSSQQSPVANARHGGKGARVASVECPSETDAASLDGRAPSHTPAPSSRKARGAQPLTPRRTAGHAFSSKGARVASVECPSESHGASQDSLTPSHTPRPSSRQARPTGHASRAATSPDAGSQGWAKWAQQEAALDAGGAALVTPGQQPPVVLSMEGRQPQSHNPHLIPPLGPLLQPQAQTQQQQLQLQADSNPLHLQQHHLQLLQLLQQLPEQQLAQASLTVADSELPAGLQPTNVHSGLYSSGSSTRGFKESQEGLPPGVPADQAGGGSMSLLTHHPELLVEAGSYATACHGSDMLCAAHSRDAAAAVSVGRSNTAPAPRVVGTGAAASVCAQPPGTQEPAKEEAPGEQQQPQQQASKSLQVQQEQQPQQQQQPHVGSVFSPAPDMLQTLSAAAGLDKACSVQEKGPRQAGTDVGHRQSAMPGHLEGVRMIGPGSTPSAKAAAPEGGAGPRIRTAQEGPCKGGPVLLGAHSQHSQHSHSQHSHERGGPVLLGAYFGSQLHAQLQPLAPPPLPSMPNRSAALPPPPLPPHDTHPTAPAVSSQSHLSQSNHSHASMLPHARLLPGCAPAAHAPLQHHPSRPLLHGHHHLHQHHLRQLLHNTALSSAALGRSESNRAHSAGTTGAARPISSAAAAAAAPGTNGNKGTLPHSGPARAPLEQQSTPLVPGLQQQLLQQMGLLHTAKKHPTQDQLQQQQQVLLTGAEHQQYQQQQQQHHYHHQQQQRHHQQQQRQRRRQLRGCLSDQLCLPLWGGLGERSRLPQKPLRAAPRQWSGLWWPEPNTLGVHEGVNKRSRDETDVQEFAGPVWKPSGAGLGDGACSRGGSLLPTNMLRGGQSAWAPEKDVQGGMQGAGRERQQPPAQQHSQQQPPQCPSLAVGGAGSPRAGEGKRGEDAPLPLLLHAAERMGADGPPVSSGC</sequence>
<feature type="region of interest" description="Disordered" evidence="1">
    <location>
        <begin position="833"/>
        <end position="866"/>
    </location>
</feature>
<feature type="region of interest" description="Disordered" evidence="1">
    <location>
        <begin position="139"/>
        <end position="319"/>
    </location>
</feature>
<dbReference type="SUPFAM" id="SSF46689">
    <property type="entry name" value="Homeodomain-like"/>
    <property type="match status" value="2"/>
</dbReference>
<dbReference type="CDD" id="cd00167">
    <property type="entry name" value="SANT"/>
    <property type="match status" value="1"/>
</dbReference>
<feature type="compositionally biased region" description="Low complexity" evidence="1">
    <location>
        <begin position="304"/>
        <end position="319"/>
    </location>
</feature>
<feature type="compositionally biased region" description="Low complexity" evidence="1">
    <location>
        <begin position="755"/>
        <end position="769"/>
    </location>
</feature>
<protein>
    <submittedName>
        <fullName evidence="4">Uncharacterized protein</fullName>
    </submittedName>
</protein>
<feature type="domain" description="Myb-like" evidence="2">
    <location>
        <begin position="65"/>
        <end position="115"/>
    </location>
</feature>
<feature type="compositionally biased region" description="Basic residues" evidence="1">
    <location>
        <begin position="708"/>
        <end position="725"/>
    </location>
</feature>
<feature type="domain" description="Myb-like" evidence="2">
    <location>
        <begin position="5"/>
        <end position="64"/>
    </location>
</feature>
<feature type="region of interest" description="Disordered" evidence="1">
    <location>
        <begin position="565"/>
        <end position="621"/>
    </location>
</feature>
<feature type="compositionally biased region" description="Low complexity" evidence="1">
    <location>
        <begin position="480"/>
        <end position="507"/>
    </location>
</feature>
<feature type="region of interest" description="Disordered" evidence="1">
    <location>
        <begin position="462"/>
        <end position="516"/>
    </location>
</feature>
<feature type="compositionally biased region" description="Polar residues" evidence="1">
    <location>
        <begin position="216"/>
        <end position="236"/>
    </location>
</feature>
<dbReference type="EMBL" id="MU069658">
    <property type="protein sequence ID" value="KAF5836497.1"/>
    <property type="molecule type" value="Genomic_DNA"/>
</dbReference>
<dbReference type="SMART" id="SM00717">
    <property type="entry name" value="SANT"/>
    <property type="match status" value="2"/>
</dbReference>
<accession>A0ABQ7GPG8</accession>
<evidence type="ECO:0000256" key="1">
    <source>
        <dbReference type="SAM" id="MobiDB-lite"/>
    </source>
</evidence>
<dbReference type="InterPro" id="IPR017930">
    <property type="entry name" value="Myb_dom"/>
</dbReference>
<dbReference type="PANTHER" id="PTHR45614:SF25">
    <property type="entry name" value="MYB PROTEIN"/>
    <property type="match status" value="1"/>
</dbReference>
<dbReference type="PANTHER" id="PTHR45614">
    <property type="entry name" value="MYB PROTEIN-RELATED"/>
    <property type="match status" value="1"/>
</dbReference>
<evidence type="ECO:0000313" key="4">
    <source>
        <dbReference type="EMBL" id="KAF5836497.1"/>
    </source>
</evidence>
<dbReference type="PROSITE" id="PS50090">
    <property type="entry name" value="MYB_LIKE"/>
    <property type="match status" value="2"/>
</dbReference>
<dbReference type="Pfam" id="PF00249">
    <property type="entry name" value="Myb_DNA-binding"/>
    <property type="match status" value="2"/>
</dbReference>
<feature type="region of interest" description="Disordered" evidence="1">
    <location>
        <begin position="636"/>
        <end position="685"/>
    </location>
</feature>
<evidence type="ECO:0000313" key="5">
    <source>
        <dbReference type="Proteomes" id="UP000815325"/>
    </source>
</evidence>
<evidence type="ECO:0000259" key="2">
    <source>
        <dbReference type="PROSITE" id="PS50090"/>
    </source>
</evidence>
<feature type="non-terminal residue" evidence="4">
    <location>
        <position position="1045"/>
    </location>
</feature>
<feature type="region of interest" description="Disordered" evidence="1">
    <location>
        <begin position="969"/>
        <end position="1045"/>
    </location>
</feature>
<feature type="region of interest" description="Disordered" evidence="1">
    <location>
        <begin position="740"/>
        <end position="790"/>
    </location>
</feature>
<feature type="compositionally biased region" description="Polar residues" evidence="1">
    <location>
        <begin position="364"/>
        <end position="380"/>
    </location>
</feature>
<feature type="domain" description="HTH myb-type" evidence="3">
    <location>
        <begin position="65"/>
        <end position="119"/>
    </location>
</feature>
<evidence type="ECO:0000259" key="3">
    <source>
        <dbReference type="PROSITE" id="PS51294"/>
    </source>
</evidence>
<organism evidence="4 5">
    <name type="scientific">Dunaliella salina</name>
    <name type="common">Green alga</name>
    <name type="synonym">Protococcus salinus</name>
    <dbReference type="NCBI Taxonomy" id="3046"/>
    <lineage>
        <taxon>Eukaryota</taxon>
        <taxon>Viridiplantae</taxon>
        <taxon>Chlorophyta</taxon>
        <taxon>core chlorophytes</taxon>
        <taxon>Chlorophyceae</taxon>
        <taxon>CS clade</taxon>
        <taxon>Chlamydomonadales</taxon>
        <taxon>Dunaliellaceae</taxon>
        <taxon>Dunaliella</taxon>
    </lineage>
</organism>
<keyword evidence="5" id="KW-1185">Reference proteome</keyword>
<feature type="compositionally biased region" description="Low complexity" evidence="1">
    <location>
        <begin position="666"/>
        <end position="685"/>
    </location>
</feature>
<gene>
    <name evidence="4" type="ORF">DUNSADRAFT_5883</name>
</gene>
<feature type="region of interest" description="Disordered" evidence="1">
    <location>
        <begin position="363"/>
        <end position="404"/>
    </location>
</feature>
<feature type="compositionally biased region" description="Basic residues" evidence="1">
    <location>
        <begin position="845"/>
        <end position="866"/>
    </location>
</feature>
<dbReference type="InterPro" id="IPR050560">
    <property type="entry name" value="MYB_TF"/>
</dbReference>
<feature type="compositionally biased region" description="Low complexity" evidence="1">
    <location>
        <begin position="986"/>
        <end position="997"/>
    </location>
</feature>
<dbReference type="Proteomes" id="UP000815325">
    <property type="component" value="Unassembled WGS sequence"/>
</dbReference>